<dbReference type="PANTHER" id="PTHR35526">
    <property type="entry name" value="ANTI-SIGMA-F FACTOR RSBW-RELATED"/>
    <property type="match status" value="1"/>
</dbReference>
<gene>
    <name evidence="4" type="ORF">AB5J58_23065</name>
</gene>
<dbReference type="GO" id="GO:0004674">
    <property type="term" value="F:protein serine/threonine kinase activity"/>
    <property type="evidence" value="ECO:0007669"/>
    <property type="project" value="UniProtKB-KW"/>
</dbReference>
<dbReference type="RefSeq" id="WP_369188932.1">
    <property type="nucleotide sequence ID" value="NZ_CP163431.1"/>
</dbReference>
<evidence type="ECO:0000313" key="4">
    <source>
        <dbReference type="EMBL" id="XDQ02860.1"/>
    </source>
</evidence>
<protein>
    <submittedName>
        <fullName evidence="4">ATP-binding protein</fullName>
    </submittedName>
</protein>
<evidence type="ECO:0000256" key="1">
    <source>
        <dbReference type="ARBA" id="ARBA00022527"/>
    </source>
</evidence>
<evidence type="ECO:0000259" key="3">
    <source>
        <dbReference type="Pfam" id="PF13581"/>
    </source>
</evidence>
<dbReference type="AlphaFoldDB" id="A0AB39M8Z5"/>
<keyword evidence="4" id="KW-0547">Nucleotide-binding</keyword>
<organism evidence="4">
    <name type="scientific">Streptomyces sp. R08</name>
    <dbReference type="NCBI Taxonomy" id="3238624"/>
    <lineage>
        <taxon>Bacteria</taxon>
        <taxon>Bacillati</taxon>
        <taxon>Actinomycetota</taxon>
        <taxon>Actinomycetes</taxon>
        <taxon>Kitasatosporales</taxon>
        <taxon>Streptomycetaceae</taxon>
        <taxon>Streptomyces</taxon>
    </lineage>
</organism>
<dbReference type="InterPro" id="IPR050267">
    <property type="entry name" value="Anti-sigma-factor_SerPK"/>
</dbReference>
<dbReference type="SUPFAM" id="SSF55874">
    <property type="entry name" value="ATPase domain of HSP90 chaperone/DNA topoisomerase II/histidine kinase"/>
    <property type="match status" value="1"/>
</dbReference>
<dbReference type="PANTHER" id="PTHR35526:SF3">
    <property type="entry name" value="ANTI-SIGMA-F FACTOR RSBW"/>
    <property type="match status" value="1"/>
</dbReference>
<dbReference type="GO" id="GO:0005524">
    <property type="term" value="F:ATP binding"/>
    <property type="evidence" value="ECO:0007669"/>
    <property type="project" value="UniProtKB-KW"/>
</dbReference>
<dbReference type="InterPro" id="IPR003594">
    <property type="entry name" value="HATPase_dom"/>
</dbReference>
<dbReference type="InterPro" id="IPR036890">
    <property type="entry name" value="HATPase_C_sf"/>
</dbReference>
<feature type="domain" description="Histidine kinase/HSP90-like ATPase" evidence="3">
    <location>
        <begin position="22"/>
        <end position="132"/>
    </location>
</feature>
<dbReference type="Pfam" id="PF13581">
    <property type="entry name" value="HATPase_c_2"/>
    <property type="match status" value="1"/>
</dbReference>
<reference evidence="4" key="1">
    <citation type="submission" date="2024-07" db="EMBL/GenBank/DDBJ databases">
        <authorList>
            <person name="Yu S.T."/>
        </authorList>
    </citation>
    <scope>NUCLEOTIDE SEQUENCE</scope>
    <source>
        <strain evidence="4">R08</strain>
    </source>
</reference>
<keyword evidence="4" id="KW-0067">ATP-binding</keyword>
<dbReference type="EMBL" id="CP163431">
    <property type="protein sequence ID" value="XDQ02860.1"/>
    <property type="molecule type" value="Genomic_DNA"/>
</dbReference>
<name>A0AB39M8Z5_9ACTN</name>
<dbReference type="CDD" id="cd16936">
    <property type="entry name" value="HATPase_RsbW-like"/>
    <property type="match status" value="1"/>
</dbReference>
<keyword evidence="1" id="KW-0808">Transferase</keyword>
<keyword evidence="1" id="KW-0723">Serine/threonine-protein kinase</keyword>
<accession>A0AB39M8Z5</accession>
<sequence>MAIHRQSTNAGRVLRAIAIPLESDPHAASKARRSTRDTLTSWGLGDLADDMVLVVSELVTNAVQHGEGPIVMVLQQRDDTILAEIADTSPSLPVPRTQSTEGESGRGLSLVEAFSDDWGCRTRRRRRGKWVWCSRSLSPVATSQVGQPAPPELAPLNRTVP</sequence>
<evidence type="ECO:0000256" key="2">
    <source>
        <dbReference type="SAM" id="MobiDB-lite"/>
    </source>
</evidence>
<dbReference type="Gene3D" id="3.30.565.10">
    <property type="entry name" value="Histidine kinase-like ATPase, C-terminal domain"/>
    <property type="match status" value="1"/>
</dbReference>
<proteinExistence type="predicted"/>
<keyword evidence="1" id="KW-0418">Kinase</keyword>
<feature type="region of interest" description="Disordered" evidence="2">
    <location>
        <begin position="141"/>
        <end position="161"/>
    </location>
</feature>